<proteinExistence type="inferred from homology"/>
<keyword evidence="6" id="KW-0676">Redox-active center</keyword>
<dbReference type="InterPro" id="IPR013740">
    <property type="entry name" value="Redoxin"/>
</dbReference>
<sequence length="185" mass="20830">MTRNTYLLPLAIFALLAGLLLWQLVRIERGEDPHQQASALIGRALPALGVTTLIQPEEKKDIRAVIKGQPFLLNVWATWCPTCRAEHRFLTTLAGQGIAIAGLNYKDDRQKALRWLKDFGDPYRENLRDANGMAGIELGVFGAPETFLIDGQGIVRYRHTGELNADVWHKEIAPIWEKYRKEAGV</sequence>
<evidence type="ECO:0000256" key="1">
    <source>
        <dbReference type="ARBA" id="ARBA00004383"/>
    </source>
</evidence>
<protein>
    <recommendedName>
        <fullName evidence="3">Thiol:disulfide interchange protein DsbE</fullName>
    </recommendedName>
    <alternativeName>
        <fullName evidence="7">Cytochrome c biogenesis protein CcmG</fullName>
    </alternativeName>
</protein>
<keyword evidence="5" id="KW-1015">Disulfide bond</keyword>
<evidence type="ECO:0000259" key="9">
    <source>
        <dbReference type="PROSITE" id="PS51352"/>
    </source>
</evidence>
<accession>A0ABS7RZ02</accession>
<dbReference type="PROSITE" id="PS51352">
    <property type="entry name" value="THIOREDOXIN_2"/>
    <property type="match status" value="1"/>
</dbReference>
<reference evidence="10 11" key="1">
    <citation type="submission" date="2020-11" db="EMBL/GenBank/DDBJ databases">
        <title>Draft Genome of Enterobacter sp. strain EMC7.</title>
        <authorList>
            <person name="Barman P."/>
            <person name="Sinha S."/>
            <person name="Sen S."/>
            <person name="Chakraborty R."/>
        </authorList>
    </citation>
    <scope>NUCLEOTIDE SEQUENCE [LARGE SCALE GENOMIC DNA]</scope>
    <source>
        <strain evidence="10 11">EMC7</strain>
    </source>
</reference>
<evidence type="ECO:0000256" key="4">
    <source>
        <dbReference type="ARBA" id="ARBA00022748"/>
    </source>
</evidence>
<dbReference type="PANTHER" id="PTHR42852:SF6">
    <property type="entry name" value="THIOL:DISULFIDE INTERCHANGE PROTEIN DSBE"/>
    <property type="match status" value="1"/>
</dbReference>
<feature type="domain" description="Thioredoxin" evidence="9">
    <location>
        <begin position="39"/>
        <end position="177"/>
    </location>
</feature>
<dbReference type="Pfam" id="PF08534">
    <property type="entry name" value="Redoxin"/>
    <property type="match status" value="1"/>
</dbReference>
<dbReference type="InterPro" id="IPR017937">
    <property type="entry name" value="Thioredoxin_CS"/>
</dbReference>
<evidence type="ECO:0000313" key="10">
    <source>
        <dbReference type="EMBL" id="MBZ0059548.1"/>
    </source>
</evidence>
<gene>
    <name evidence="10" type="ORF">ITX56_17410</name>
</gene>
<evidence type="ECO:0000256" key="8">
    <source>
        <dbReference type="SAM" id="Phobius"/>
    </source>
</evidence>
<dbReference type="InterPro" id="IPR036249">
    <property type="entry name" value="Thioredoxin-like_sf"/>
</dbReference>
<dbReference type="InterPro" id="IPR004799">
    <property type="entry name" value="Periplasmic_diS_OxRdtase_DsbE"/>
</dbReference>
<dbReference type="EMBL" id="JADMNK010000010">
    <property type="protein sequence ID" value="MBZ0059548.1"/>
    <property type="molecule type" value="Genomic_DNA"/>
</dbReference>
<dbReference type="Proteomes" id="UP000706580">
    <property type="component" value="Unassembled WGS sequence"/>
</dbReference>
<comment type="subcellular location">
    <subcellularLocation>
        <location evidence="1">Cell inner membrane</location>
        <topology evidence="1">Single-pass membrane protein</topology>
        <orientation evidence="1">Periplasmic side</orientation>
    </subcellularLocation>
</comment>
<evidence type="ECO:0000313" key="11">
    <source>
        <dbReference type="Proteomes" id="UP000706580"/>
    </source>
</evidence>
<name>A0ABS7RZ02_9ENTR</name>
<dbReference type="RefSeq" id="WP_223075225.1">
    <property type="nucleotide sequence ID" value="NZ_JADMNK010000010.1"/>
</dbReference>
<evidence type="ECO:0000256" key="2">
    <source>
        <dbReference type="ARBA" id="ARBA00007758"/>
    </source>
</evidence>
<keyword evidence="8" id="KW-0472">Membrane</keyword>
<feature type="transmembrane region" description="Helical" evidence="8">
    <location>
        <begin position="6"/>
        <end position="25"/>
    </location>
</feature>
<dbReference type="InterPro" id="IPR013766">
    <property type="entry name" value="Thioredoxin_domain"/>
</dbReference>
<evidence type="ECO:0000256" key="3">
    <source>
        <dbReference type="ARBA" id="ARBA00013827"/>
    </source>
</evidence>
<evidence type="ECO:0000256" key="7">
    <source>
        <dbReference type="ARBA" id="ARBA00032826"/>
    </source>
</evidence>
<comment type="similarity">
    <text evidence="2">Belongs to the thioredoxin family. DsbE subfamily.</text>
</comment>
<organism evidence="10 11">
    <name type="scientific">Leclercia barmai</name>
    <dbReference type="NCBI Taxonomy" id="2785629"/>
    <lineage>
        <taxon>Bacteria</taxon>
        <taxon>Pseudomonadati</taxon>
        <taxon>Pseudomonadota</taxon>
        <taxon>Gammaproteobacteria</taxon>
        <taxon>Enterobacterales</taxon>
        <taxon>Enterobacteriaceae</taxon>
        <taxon>Leclercia</taxon>
    </lineage>
</organism>
<dbReference type="PANTHER" id="PTHR42852">
    <property type="entry name" value="THIOL:DISULFIDE INTERCHANGE PROTEIN DSBE"/>
    <property type="match status" value="1"/>
</dbReference>
<keyword evidence="11" id="KW-1185">Reference proteome</keyword>
<comment type="caution">
    <text evidence="10">The sequence shown here is derived from an EMBL/GenBank/DDBJ whole genome shotgun (WGS) entry which is preliminary data.</text>
</comment>
<evidence type="ECO:0000256" key="6">
    <source>
        <dbReference type="ARBA" id="ARBA00023284"/>
    </source>
</evidence>
<evidence type="ECO:0000256" key="5">
    <source>
        <dbReference type="ARBA" id="ARBA00023157"/>
    </source>
</evidence>
<dbReference type="PROSITE" id="PS00194">
    <property type="entry name" value="THIOREDOXIN_1"/>
    <property type="match status" value="1"/>
</dbReference>
<keyword evidence="8" id="KW-1133">Transmembrane helix</keyword>
<dbReference type="CDD" id="cd03010">
    <property type="entry name" value="TlpA_like_DsbE"/>
    <property type="match status" value="1"/>
</dbReference>
<keyword evidence="8" id="KW-0812">Transmembrane</keyword>
<dbReference type="InterPro" id="IPR050553">
    <property type="entry name" value="Thioredoxin_ResA/DsbE_sf"/>
</dbReference>
<dbReference type="Gene3D" id="3.40.30.10">
    <property type="entry name" value="Glutaredoxin"/>
    <property type="match status" value="1"/>
</dbReference>
<dbReference type="SUPFAM" id="SSF52833">
    <property type="entry name" value="Thioredoxin-like"/>
    <property type="match status" value="1"/>
</dbReference>
<dbReference type="NCBIfam" id="TIGR00385">
    <property type="entry name" value="dsbE"/>
    <property type="match status" value="1"/>
</dbReference>
<keyword evidence="4" id="KW-0201">Cytochrome c-type biogenesis</keyword>